<proteinExistence type="predicted"/>
<evidence type="ECO:0000313" key="3">
    <source>
        <dbReference type="Proteomes" id="UP000287853"/>
    </source>
</evidence>
<keyword evidence="2" id="KW-0808">Transferase</keyword>
<dbReference type="Pfam" id="PF00535">
    <property type="entry name" value="Glycos_transf_2"/>
    <property type="match status" value="1"/>
</dbReference>
<dbReference type="InterPro" id="IPR029044">
    <property type="entry name" value="Nucleotide-diphossugar_trans"/>
</dbReference>
<dbReference type="PANTHER" id="PTHR43179">
    <property type="entry name" value="RHAMNOSYLTRANSFERASE WBBL"/>
    <property type="match status" value="1"/>
</dbReference>
<comment type="caution">
    <text evidence="2">The sequence shown here is derived from an EMBL/GenBank/DDBJ whole genome shotgun (WGS) entry which is preliminary data.</text>
</comment>
<organism evidence="2 3">
    <name type="scientific">Candidatus Electrothrix aarhusensis</name>
    <dbReference type="NCBI Taxonomy" id="1859131"/>
    <lineage>
        <taxon>Bacteria</taxon>
        <taxon>Pseudomonadati</taxon>
        <taxon>Thermodesulfobacteriota</taxon>
        <taxon>Desulfobulbia</taxon>
        <taxon>Desulfobulbales</taxon>
        <taxon>Desulfobulbaceae</taxon>
        <taxon>Candidatus Electrothrix</taxon>
    </lineage>
</organism>
<dbReference type="GO" id="GO:0016740">
    <property type="term" value="F:transferase activity"/>
    <property type="evidence" value="ECO:0007669"/>
    <property type="project" value="UniProtKB-KW"/>
</dbReference>
<dbReference type="SUPFAM" id="SSF53448">
    <property type="entry name" value="Nucleotide-diphospho-sugar transferases"/>
    <property type="match status" value="1"/>
</dbReference>
<dbReference type="PANTHER" id="PTHR43179:SF7">
    <property type="entry name" value="RHAMNOSYLTRANSFERASE WBBL"/>
    <property type="match status" value="1"/>
</dbReference>
<accession>A0A444IW81</accession>
<feature type="domain" description="Glycosyltransferase 2-like" evidence="1">
    <location>
        <begin position="12"/>
        <end position="192"/>
    </location>
</feature>
<name>A0A444IW81_9BACT</name>
<dbReference type="EMBL" id="MTKO01000083">
    <property type="protein sequence ID" value="RWX45072.1"/>
    <property type="molecule type" value="Genomic_DNA"/>
</dbReference>
<reference evidence="2 3" key="1">
    <citation type="submission" date="2017-01" db="EMBL/GenBank/DDBJ databases">
        <title>The cable genome- insights into the physiology and evolution of filamentous bacteria capable of sulfide oxidation via long distance electron transfer.</title>
        <authorList>
            <person name="Schreiber L."/>
            <person name="Bjerg J.T."/>
            <person name="Boggild A."/>
            <person name="Van De Vossenberg J."/>
            <person name="Meysman F."/>
            <person name="Nielsen L.P."/>
            <person name="Schramm A."/>
            <person name="Kjeldsen K.U."/>
        </authorList>
    </citation>
    <scope>NUCLEOTIDE SEQUENCE [LARGE SCALE GENOMIC DNA]</scope>
    <source>
        <strain evidence="2">MCF</strain>
    </source>
</reference>
<evidence type="ECO:0000313" key="2">
    <source>
        <dbReference type="EMBL" id="RWX45072.1"/>
    </source>
</evidence>
<keyword evidence="3" id="KW-1185">Reference proteome</keyword>
<dbReference type="InterPro" id="IPR001173">
    <property type="entry name" value="Glyco_trans_2-like"/>
</dbReference>
<dbReference type="AlphaFoldDB" id="A0A444IW81"/>
<evidence type="ECO:0000259" key="1">
    <source>
        <dbReference type="Pfam" id="PF00535"/>
    </source>
</evidence>
<gene>
    <name evidence="2" type="ORF">H206_02382</name>
</gene>
<sequence>MKTSTSFQPIDIIIISYNTSILTTKCVQSIYDTTKDNISITVVDNNSTDDTIPSLQRNYSRVKIIQNKRNLGYAAAINIGMQQTLSEYIIVSNTDVIFHRNTINNLIDYMHTHAKVGAVGPQQLYADGSWQRSYGSTPGISSAVKHLLGVTFIVHFINKFFWPLIKNIKIDKSVGYIDGAVIGFKRSAFKSIGGFDDAFFFFGEDADFCQRLKKAGWKVMTLPIAQVIHLRGGSFTSIDSVFNKKRSQMLIDAKKKMVKKRYSSWMIDLYILVEKTYFWKMELFYYILVSLTKGQLKNKCILKHKIFRFNKQAWDEEKSGQTE</sequence>
<protein>
    <submittedName>
        <fullName evidence="2">Glycosyltransferase, GT2 family</fullName>
    </submittedName>
</protein>
<dbReference type="Proteomes" id="UP000287853">
    <property type="component" value="Unassembled WGS sequence"/>
</dbReference>
<dbReference type="Gene3D" id="3.90.550.10">
    <property type="entry name" value="Spore Coat Polysaccharide Biosynthesis Protein SpsA, Chain A"/>
    <property type="match status" value="1"/>
</dbReference>